<keyword evidence="3 4" id="KW-0408">Iron</keyword>
<dbReference type="GO" id="GO:0020037">
    <property type="term" value="F:heme binding"/>
    <property type="evidence" value="ECO:0007669"/>
    <property type="project" value="InterPro"/>
</dbReference>
<comment type="similarity">
    <text evidence="2 4">Belongs to the cytochrome P450 family.</text>
</comment>
<reference evidence="5 6" key="1">
    <citation type="submission" date="2019-11" db="EMBL/GenBank/DDBJ databases">
        <title>Draft genome of Amycolatopsis RM579.</title>
        <authorList>
            <person name="Duangmal K."/>
            <person name="Mingma R."/>
        </authorList>
    </citation>
    <scope>NUCLEOTIDE SEQUENCE [LARGE SCALE GENOMIC DNA]</scope>
    <source>
        <strain evidence="5 6">RM579</strain>
    </source>
</reference>
<dbReference type="PANTHER" id="PTHR24305:SF166">
    <property type="entry name" value="CYTOCHROME P450 12A4, MITOCHONDRIAL-RELATED"/>
    <property type="match status" value="1"/>
</dbReference>
<accession>A0A6N7YM64</accession>
<dbReference type="Proteomes" id="UP000440096">
    <property type="component" value="Unassembled WGS sequence"/>
</dbReference>
<evidence type="ECO:0000256" key="3">
    <source>
        <dbReference type="PIRSR" id="PIRSR602401-1"/>
    </source>
</evidence>
<dbReference type="PRINTS" id="PR00463">
    <property type="entry name" value="EP450I"/>
</dbReference>
<dbReference type="OrthoDB" id="5290182at2"/>
<evidence type="ECO:0000313" key="5">
    <source>
        <dbReference type="EMBL" id="MTD54047.1"/>
    </source>
</evidence>
<keyword evidence="6" id="KW-1185">Reference proteome</keyword>
<evidence type="ECO:0000313" key="6">
    <source>
        <dbReference type="Proteomes" id="UP000440096"/>
    </source>
</evidence>
<keyword evidence="4" id="KW-0503">Monooxygenase</keyword>
<comment type="cofactor">
    <cofactor evidence="1 3">
        <name>heme</name>
        <dbReference type="ChEBI" id="CHEBI:30413"/>
    </cofactor>
</comment>
<keyword evidence="4" id="KW-0560">Oxidoreductase</keyword>
<evidence type="ECO:0000256" key="2">
    <source>
        <dbReference type="ARBA" id="ARBA00010617"/>
    </source>
</evidence>
<dbReference type="RefSeq" id="WP_154756276.1">
    <property type="nucleotide sequence ID" value="NZ_WMBA01000009.1"/>
</dbReference>
<keyword evidence="3 4" id="KW-0479">Metal-binding</keyword>
<dbReference type="Gene3D" id="1.10.630.10">
    <property type="entry name" value="Cytochrome P450"/>
    <property type="match status" value="1"/>
</dbReference>
<gene>
    <name evidence="5" type="ORF">GKO32_08645</name>
</gene>
<name>A0A6N7YM64_9PSEU</name>
<evidence type="ECO:0000256" key="1">
    <source>
        <dbReference type="ARBA" id="ARBA00001971"/>
    </source>
</evidence>
<dbReference type="GO" id="GO:0016705">
    <property type="term" value="F:oxidoreductase activity, acting on paired donors, with incorporation or reduction of molecular oxygen"/>
    <property type="evidence" value="ECO:0007669"/>
    <property type="project" value="InterPro"/>
</dbReference>
<dbReference type="PRINTS" id="PR00385">
    <property type="entry name" value="P450"/>
</dbReference>
<dbReference type="InterPro" id="IPR002401">
    <property type="entry name" value="Cyt_P450_E_grp-I"/>
</dbReference>
<evidence type="ECO:0000256" key="4">
    <source>
        <dbReference type="RuleBase" id="RU000461"/>
    </source>
</evidence>
<organism evidence="5 6">
    <name type="scientific">Amycolatopsis pithecellobii</name>
    <dbReference type="NCBI Taxonomy" id="664692"/>
    <lineage>
        <taxon>Bacteria</taxon>
        <taxon>Bacillati</taxon>
        <taxon>Actinomycetota</taxon>
        <taxon>Actinomycetes</taxon>
        <taxon>Pseudonocardiales</taxon>
        <taxon>Pseudonocardiaceae</taxon>
        <taxon>Amycolatopsis</taxon>
    </lineage>
</organism>
<dbReference type="PROSITE" id="PS00086">
    <property type="entry name" value="CYTOCHROME_P450"/>
    <property type="match status" value="1"/>
</dbReference>
<feature type="binding site" description="axial binding residue" evidence="3">
    <location>
        <position position="364"/>
    </location>
    <ligand>
        <name>heme</name>
        <dbReference type="ChEBI" id="CHEBI:30413"/>
    </ligand>
    <ligandPart>
        <name>Fe</name>
        <dbReference type="ChEBI" id="CHEBI:18248"/>
    </ligandPart>
</feature>
<dbReference type="GO" id="GO:0004497">
    <property type="term" value="F:monooxygenase activity"/>
    <property type="evidence" value="ECO:0007669"/>
    <property type="project" value="UniProtKB-KW"/>
</dbReference>
<dbReference type="InterPro" id="IPR050121">
    <property type="entry name" value="Cytochrome_P450_monoxygenase"/>
</dbReference>
<dbReference type="InterPro" id="IPR036396">
    <property type="entry name" value="Cyt_P450_sf"/>
</dbReference>
<proteinExistence type="inferred from homology"/>
<dbReference type="PANTHER" id="PTHR24305">
    <property type="entry name" value="CYTOCHROME P450"/>
    <property type="match status" value="1"/>
</dbReference>
<sequence>MNRTELQLMFRTLPFLDAHADEASGLVQVRASPEQRFLIWHPRWIEAVFGNDQRFRHPGSRSFRPLLGQRSLLWQEDSRHAAYRRVLGAPLRGRQLESYRGIIADATNAAIDALPVGTEFSVADWTRELTLRIMATITLGRADADIVGPYGQWIQHALGSRTRMLIHRSLRGGLPTPDARLEELLIHRARSIATENEDALSTHLLGSAEFADLDDGELKDQLVSLLFAGHETSASALAWTLYWLHRYGTIRERVQDDLDRTNDDGFTAGEMPFLQAVISESLRLTPPVPEAGKRMLTTACTLGGRRFAPRAMLTPNIYAAHRRHASFPHARTFDPDRFYDPVRRAVRRLPSHQFFPFGGGKRYCLGSQLAMTEVRMITVALLRRCSFRVVNPRAGRAHLRGHTVAPSPRLRMKVVVNRH</sequence>
<dbReference type="InterPro" id="IPR001128">
    <property type="entry name" value="Cyt_P450"/>
</dbReference>
<protein>
    <submittedName>
        <fullName evidence="5">Cytochrome P450</fullName>
    </submittedName>
</protein>
<dbReference type="EMBL" id="WMBA01000009">
    <property type="protein sequence ID" value="MTD54047.1"/>
    <property type="molecule type" value="Genomic_DNA"/>
</dbReference>
<comment type="caution">
    <text evidence="5">The sequence shown here is derived from an EMBL/GenBank/DDBJ whole genome shotgun (WGS) entry which is preliminary data.</text>
</comment>
<dbReference type="AlphaFoldDB" id="A0A6N7YM64"/>
<dbReference type="GO" id="GO:0005506">
    <property type="term" value="F:iron ion binding"/>
    <property type="evidence" value="ECO:0007669"/>
    <property type="project" value="InterPro"/>
</dbReference>
<keyword evidence="3 4" id="KW-0349">Heme</keyword>
<dbReference type="SUPFAM" id="SSF48264">
    <property type="entry name" value="Cytochrome P450"/>
    <property type="match status" value="1"/>
</dbReference>
<dbReference type="Pfam" id="PF00067">
    <property type="entry name" value="p450"/>
    <property type="match status" value="1"/>
</dbReference>
<dbReference type="InterPro" id="IPR017972">
    <property type="entry name" value="Cyt_P450_CS"/>
</dbReference>